<sequence>MKKIVIIGATSYIAQDVAKIYAAEKNEFVLVGRNRQHLEVISQDLKVRGASQVHILTEDLNQISEHAKLVDAIWSQLQNVDIVLLAHGILGDQRKAETDANEFLSIINSNFVSHASLMNLIAEKMKTQKKGTIAVISSVAGERGKQSNYIYGAAKAAKSVFSDGLRNRLFPYGVHVLTLKLGFVDTPMTKSFKKGPIWAKSPTVAKGIVHAIAKKKDSVYLPFFWRYIMMIITSIPERIFKKLSL</sequence>
<dbReference type="InterPro" id="IPR002347">
    <property type="entry name" value="SDR_fam"/>
</dbReference>
<dbReference type="InterPro" id="IPR036291">
    <property type="entry name" value="NAD(P)-bd_dom_sf"/>
</dbReference>
<evidence type="ECO:0000313" key="4">
    <source>
        <dbReference type="Proteomes" id="UP000075320"/>
    </source>
</evidence>
<protein>
    <submittedName>
        <fullName evidence="3">Short-chain dehydrogenase</fullName>
    </submittedName>
</protein>
<name>A0A150WLQ0_BDEBC</name>
<dbReference type="PRINTS" id="PR00081">
    <property type="entry name" value="GDHRDH"/>
</dbReference>
<dbReference type="Gene3D" id="3.40.50.720">
    <property type="entry name" value="NAD(P)-binding Rossmann-like Domain"/>
    <property type="match status" value="1"/>
</dbReference>
<dbReference type="Pfam" id="PF00106">
    <property type="entry name" value="adh_short"/>
    <property type="match status" value="1"/>
</dbReference>
<keyword evidence="4" id="KW-1185">Reference proteome</keyword>
<dbReference type="AlphaFoldDB" id="A0A150WLQ0"/>
<dbReference type="OrthoDB" id="335726at2"/>
<keyword evidence="2" id="KW-0560">Oxidoreductase</keyword>
<dbReference type="EMBL" id="LUKE01000002">
    <property type="protein sequence ID" value="KYG64755.1"/>
    <property type="molecule type" value="Genomic_DNA"/>
</dbReference>
<dbReference type="PANTHER" id="PTHR44196">
    <property type="entry name" value="DEHYDROGENASE/REDUCTASE SDR FAMILY MEMBER 7B"/>
    <property type="match status" value="1"/>
</dbReference>
<dbReference type="SUPFAM" id="SSF51735">
    <property type="entry name" value="NAD(P)-binding Rossmann-fold domains"/>
    <property type="match status" value="1"/>
</dbReference>
<dbReference type="RefSeq" id="WP_061835266.1">
    <property type="nucleotide sequence ID" value="NZ_LUKE01000002.1"/>
</dbReference>
<evidence type="ECO:0000256" key="2">
    <source>
        <dbReference type="ARBA" id="ARBA00023002"/>
    </source>
</evidence>
<dbReference type="GO" id="GO:0016491">
    <property type="term" value="F:oxidoreductase activity"/>
    <property type="evidence" value="ECO:0007669"/>
    <property type="project" value="UniProtKB-KW"/>
</dbReference>
<dbReference type="GO" id="GO:0016020">
    <property type="term" value="C:membrane"/>
    <property type="evidence" value="ECO:0007669"/>
    <property type="project" value="TreeGrafter"/>
</dbReference>
<evidence type="ECO:0000256" key="1">
    <source>
        <dbReference type="ARBA" id="ARBA00006484"/>
    </source>
</evidence>
<evidence type="ECO:0000313" key="3">
    <source>
        <dbReference type="EMBL" id="KYG64755.1"/>
    </source>
</evidence>
<comment type="caution">
    <text evidence="3">The sequence shown here is derived from an EMBL/GenBank/DDBJ whole genome shotgun (WGS) entry which is preliminary data.</text>
</comment>
<dbReference type="PANTHER" id="PTHR44196:SF3">
    <property type="entry name" value="SHORT CHAIN DEHYDROGENASE FAMILY PROTEIN"/>
    <property type="match status" value="1"/>
</dbReference>
<reference evidence="3 4" key="1">
    <citation type="submission" date="2016-03" db="EMBL/GenBank/DDBJ databases">
        <authorList>
            <person name="Ploux O."/>
        </authorList>
    </citation>
    <scope>NUCLEOTIDE SEQUENCE [LARGE SCALE GENOMIC DNA]</scope>
    <source>
        <strain evidence="3 4">R0</strain>
    </source>
</reference>
<dbReference type="Proteomes" id="UP000075320">
    <property type="component" value="Unassembled WGS sequence"/>
</dbReference>
<dbReference type="NCBIfam" id="NF005489">
    <property type="entry name" value="PRK07102.1"/>
    <property type="match status" value="1"/>
</dbReference>
<proteinExistence type="inferred from homology"/>
<accession>A0A150WLQ0</accession>
<gene>
    <name evidence="3" type="ORF">AZI86_11145</name>
</gene>
<organism evidence="3 4">
    <name type="scientific">Bdellovibrio bacteriovorus</name>
    <dbReference type="NCBI Taxonomy" id="959"/>
    <lineage>
        <taxon>Bacteria</taxon>
        <taxon>Pseudomonadati</taxon>
        <taxon>Bdellovibrionota</taxon>
        <taxon>Bdellovibrionia</taxon>
        <taxon>Bdellovibrionales</taxon>
        <taxon>Pseudobdellovibrionaceae</taxon>
        <taxon>Bdellovibrio</taxon>
    </lineage>
</organism>
<comment type="similarity">
    <text evidence="1">Belongs to the short-chain dehydrogenases/reductases (SDR) family.</text>
</comment>